<organism evidence="1 2">
    <name type="scientific">Dactylonectria macrodidyma</name>
    <dbReference type="NCBI Taxonomy" id="307937"/>
    <lineage>
        <taxon>Eukaryota</taxon>
        <taxon>Fungi</taxon>
        <taxon>Dikarya</taxon>
        <taxon>Ascomycota</taxon>
        <taxon>Pezizomycotina</taxon>
        <taxon>Sordariomycetes</taxon>
        <taxon>Hypocreomycetidae</taxon>
        <taxon>Hypocreales</taxon>
        <taxon>Nectriaceae</taxon>
        <taxon>Dactylonectria</taxon>
    </lineage>
</organism>
<reference evidence="1" key="1">
    <citation type="journal article" date="2021" name="Nat. Commun.">
        <title>Genetic determinants of endophytism in the Arabidopsis root mycobiome.</title>
        <authorList>
            <person name="Mesny F."/>
            <person name="Miyauchi S."/>
            <person name="Thiergart T."/>
            <person name="Pickel B."/>
            <person name="Atanasova L."/>
            <person name="Karlsson M."/>
            <person name="Huettel B."/>
            <person name="Barry K.W."/>
            <person name="Haridas S."/>
            <person name="Chen C."/>
            <person name="Bauer D."/>
            <person name="Andreopoulos W."/>
            <person name="Pangilinan J."/>
            <person name="LaButti K."/>
            <person name="Riley R."/>
            <person name="Lipzen A."/>
            <person name="Clum A."/>
            <person name="Drula E."/>
            <person name="Henrissat B."/>
            <person name="Kohler A."/>
            <person name="Grigoriev I.V."/>
            <person name="Martin F.M."/>
            <person name="Hacquard S."/>
        </authorList>
    </citation>
    <scope>NUCLEOTIDE SEQUENCE</scope>
    <source>
        <strain evidence="1">MPI-CAGE-AT-0147</strain>
    </source>
</reference>
<protein>
    <submittedName>
        <fullName evidence="1">Uncharacterized protein</fullName>
    </submittedName>
</protein>
<evidence type="ECO:0000313" key="2">
    <source>
        <dbReference type="Proteomes" id="UP000738349"/>
    </source>
</evidence>
<dbReference type="AlphaFoldDB" id="A0A9P9FF62"/>
<proteinExistence type="predicted"/>
<gene>
    <name evidence="1" type="ORF">EDB81DRAFT_944295</name>
</gene>
<name>A0A9P9FF62_9HYPO</name>
<sequence>MRMITTAPPITPATTAAGPFTATMAAMVTEEALTGTVEAQGVMTAEVEEVVVEEIAAAAVVVMVEVVEGEEVAIRRFVPMTLRRLTVGERGSLGGYWSNGNGIPIPTFSTICCKYRDYLSDCSPLYRRVTDTTVKNVMLFGLYDIAIRATFITR</sequence>
<dbReference type="EMBL" id="JAGMUV010000004">
    <property type="protein sequence ID" value="KAH7161655.1"/>
    <property type="molecule type" value="Genomic_DNA"/>
</dbReference>
<comment type="caution">
    <text evidence="1">The sequence shown here is derived from an EMBL/GenBank/DDBJ whole genome shotgun (WGS) entry which is preliminary data.</text>
</comment>
<dbReference type="Proteomes" id="UP000738349">
    <property type="component" value="Unassembled WGS sequence"/>
</dbReference>
<keyword evidence="2" id="KW-1185">Reference proteome</keyword>
<accession>A0A9P9FF62</accession>
<evidence type="ECO:0000313" key="1">
    <source>
        <dbReference type="EMBL" id="KAH7161655.1"/>
    </source>
</evidence>